<name>A0A6J4RX51_9ACTN</name>
<accession>A0A6J4RX51</accession>
<reference evidence="1" key="1">
    <citation type="submission" date="2020-02" db="EMBL/GenBank/DDBJ databases">
        <authorList>
            <person name="Meier V. D."/>
        </authorList>
    </citation>
    <scope>NUCLEOTIDE SEQUENCE</scope>
    <source>
        <strain evidence="1">AVDCRST_MAG12</strain>
    </source>
</reference>
<protein>
    <recommendedName>
        <fullName evidence="2">Thioredoxin family protein</fullName>
    </recommendedName>
</protein>
<dbReference type="AlphaFoldDB" id="A0A6J4RX51"/>
<gene>
    <name evidence="1" type="ORF">AVDCRST_MAG12-1689</name>
</gene>
<organism evidence="1">
    <name type="scientific">uncultured Rubrobacteraceae bacterium</name>
    <dbReference type="NCBI Taxonomy" id="349277"/>
    <lineage>
        <taxon>Bacteria</taxon>
        <taxon>Bacillati</taxon>
        <taxon>Actinomycetota</taxon>
        <taxon>Rubrobacteria</taxon>
        <taxon>Rubrobacterales</taxon>
        <taxon>Rubrobacteraceae</taxon>
        <taxon>environmental samples</taxon>
    </lineage>
</organism>
<sequence length="110" mass="12096">MKVEVLYFEGCPTYVAAEETLRGVLAEEDIEGGVELVAVNTDEKARKLRFPGSPTIRVDDRDLFPVPERAEYALGCRMYATPEGLKGSPTAEMLTEVLEMEGAARANDDL</sequence>
<evidence type="ECO:0008006" key="2">
    <source>
        <dbReference type="Google" id="ProtNLM"/>
    </source>
</evidence>
<evidence type="ECO:0000313" key="1">
    <source>
        <dbReference type="EMBL" id="CAA9484122.1"/>
    </source>
</evidence>
<proteinExistence type="predicted"/>
<dbReference type="EMBL" id="CADCVK010000261">
    <property type="protein sequence ID" value="CAA9484122.1"/>
    <property type="molecule type" value="Genomic_DNA"/>
</dbReference>